<dbReference type="Proteomes" id="UP001299608">
    <property type="component" value="Unassembled WGS sequence"/>
</dbReference>
<keyword evidence="3" id="KW-1185">Reference proteome</keyword>
<dbReference type="AlphaFoldDB" id="A0AAW5BMD8"/>
<name>A0AAW5BMD8_9FIRM</name>
<evidence type="ECO:0000313" key="1">
    <source>
        <dbReference type="EMBL" id="MCG4744034.1"/>
    </source>
</evidence>
<reference evidence="2 3" key="1">
    <citation type="journal article" date="2020" name="Cell Host Microbe">
        <title>Functional and Genomic Variation between Human-Derived Isolates of Lachnospiraceae Reveals Inter- and Intra-Species Diversity.</title>
        <authorList>
            <person name="Sorbara M.T."/>
            <person name="Littmann E.R."/>
            <person name="Fontana E."/>
            <person name="Moody T.U."/>
            <person name="Kohout C.E."/>
            <person name="Gjonbalaj M."/>
            <person name="Eaton V."/>
            <person name="Seok R."/>
            <person name="Leiner I.M."/>
            <person name="Pamer E.G."/>
        </authorList>
    </citation>
    <scope>NUCLEOTIDE SEQUENCE [LARGE SCALE GENOMIC DNA]</scope>
    <source>
        <strain evidence="2 3">MSK.1.17</strain>
    </source>
</reference>
<dbReference type="Proteomes" id="UP000669239">
    <property type="component" value="Unassembled WGS sequence"/>
</dbReference>
<organism evidence="1 4">
    <name type="scientific">Enterocloster aldenensis</name>
    <dbReference type="NCBI Taxonomy" id="358742"/>
    <lineage>
        <taxon>Bacteria</taxon>
        <taxon>Bacillati</taxon>
        <taxon>Bacillota</taxon>
        <taxon>Clostridia</taxon>
        <taxon>Lachnospirales</taxon>
        <taxon>Lachnospiraceae</taxon>
        <taxon>Enterocloster</taxon>
    </lineage>
</organism>
<evidence type="ECO:0000313" key="2">
    <source>
        <dbReference type="EMBL" id="NSJ48317.1"/>
    </source>
</evidence>
<gene>
    <name evidence="2" type="ORF">G5B36_06340</name>
    <name evidence="1" type="ORF">L0N08_01245</name>
</gene>
<reference evidence="2" key="2">
    <citation type="submission" date="2020-02" db="EMBL/GenBank/DDBJ databases">
        <authorList>
            <person name="Littmann E."/>
            <person name="Sorbara M."/>
        </authorList>
    </citation>
    <scope>NUCLEOTIDE SEQUENCE</scope>
    <source>
        <strain evidence="2">MSK.1.17</strain>
    </source>
</reference>
<evidence type="ECO:0000313" key="4">
    <source>
        <dbReference type="Proteomes" id="UP001299608"/>
    </source>
</evidence>
<protein>
    <submittedName>
        <fullName evidence="1">Uncharacterized protein</fullName>
    </submittedName>
</protein>
<dbReference type="EMBL" id="JAAITT010000007">
    <property type="protein sequence ID" value="NSJ48317.1"/>
    <property type="molecule type" value="Genomic_DNA"/>
</dbReference>
<proteinExistence type="predicted"/>
<accession>A0AAW5BMD8</accession>
<evidence type="ECO:0000313" key="3">
    <source>
        <dbReference type="Proteomes" id="UP000669239"/>
    </source>
</evidence>
<reference evidence="1" key="3">
    <citation type="submission" date="2022-01" db="EMBL/GenBank/DDBJ databases">
        <title>Collection of gut derived symbiotic bacterial strains cultured from healthy donors.</title>
        <authorList>
            <person name="Lin H."/>
            <person name="Kohout C."/>
            <person name="Waligurski E."/>
            <person name="Pamer E.G."/>
        </authorList>
    </citation>
    <scope>NUCLEOTIDE SEQUENCE</scope>
    <source>
        <strain evidence="1">DFI.6.55</strain>
    </source>
</reference>
<comment type="caution">
    <text evidence="1">The sequence shown here is derived from an EMBL/GenBank/DDBJ whole genome shotgun (WGS) entry which is preliminary data.</text>
</comment>
<dbReference type="EMBL" id="JAKNGE010000001">
    <property type="protein sequence ID" value="MCG4744034.1"/>
    <property type="molecule type" value="Genomic_DNA"/>
</dbReference>
<dbReference type="RefSeq" id="WP_165641758.1">
    <property type="nucleotide sequence ID" value="NZ_JAAITT010000007.1"/>
</dbReference>
<sequence>MEFINVKQTVGVPKICPNCLYGGGFRCGNANNKEKIILYDSSPCEYFWLDQHRFPEAERNR</sequence>